<proteinExistence type="predicted"/>
<dbReference type="EMBL" id="JACCJC010000010">
    <property type="protein sequence ID" value="KAF6238292.1"/>
    <property type="molecule type" value="Genomic_DNA"/>
</dbReference>
<keyword evidence="2" id="KW-1185">Reference proteome</keyword>
<dbReference type="Proteomes" id="UP000578531">
    <property type="component" value="Unassembled WGS sequence"/>
</dbReference>
<dbReference type="AlphaFoldDB" id="A0A8H6G0W3"/>
<organism evidence="1 2">
    <name type="scientific">Letharia columbiana</name>
    <dbReference type="NCBI Taxonomy" id="112416"/>
    <lineage>
        <taxon>Eukaryota</taxon>
        <taxon>Fungi</taxon>
        <taxon>Dikarya</taxon>
        <taxon>Ascomycota</taxon>
        <taxon>Pezizomycotina</taxon>
        <taxon>Lecanoromycetes</taxon>
        <taxon>OSLEUM clade</taxon>
        <taxon>Lecanoromycetidae</taxon>
        <taxon>Lecanorales</taxon>
        <taxon>Lecanorineae</taxon>
        <taxon>Parmeliaceae</taxon>
        <taxon>Letharia</taxon>
    </lineage>
</organism>
<dbReference type="InterPro" id="IPR008930">
    <property type="entry name" value="Terpenoid_cyclase/PrenylTrfase"/>
</dbReference>
<name>A0A8H6G0W3_9LECA</name>
<dbReference type="OrthoDB" id="2343925at2759"/>
<evidence type="ECO:0000313" key="2">
    <source>
        <dbReference type="Proteomes" id="UP000578531"/>
    </source>
</evidence>
<reference evidence="1 2" key="1">
    <citation type="journal article" date="2020" name="Genomics">
        <title>Complete, high-quality genomes from long-read metagenomic sequencing of two wolf lichen thalli reveals enigmatic genome architecture.</title>
        <authorList>
            <person name="McKenzie S.K."/>
            <person name="Walston R.F."/>
            <person name="Allen J.L."/>
        </authorList>
    </citation>
    <scope>NUCLEOTIDE SEQUENCE [LARGE SCALE GENOMIC DNA]</scope>
    <source>
        <strain evidence="1">WasteWater2</strain>
    </source>
</reference>
<dbReference type="GeneID" id="59285238"/>
<comment type="caution">
    <text evidence="1">The sequence shown here is derived from an EMBL/GenBank/DDBJ whole genome shotgun (WGS) entry which is preliminary data.</text>
</comment>
<dbReference type="RefSeq" id="XP_037167599.1">
    <property type="nucleotide sequence ID" value="XM_037305497.1"/>
</dbReference>
<sequence length="204" mass="22865">MDRKTNRQYVAPGFLEDADDTAKTTLSLNLLGRATPPDRMIAIFEADHHFKTFAWERDPKFSANCNILNALLYAPKPGKYVAQIYKAANFLCKLWYQGEVNDKWNPSPQYSKMLLTQALVRMLELWQDGSLNGSIEHHRESAGIATYAVLTLTKLSSLPWLRTLGTDVSVAVEAGGGSVRTIMNNLLVKQEPLWIDHGKTQSLA</sequence>
<accession>A0A8H6G0W3</accession>
<dbReference type="SUPFAM" id="SSF48239">
    <property type="entry name" value="Terpenoid cyclases/Protein prenyltransferases"/>
    <property type="match status" value="1"/>
</dbReference>
<gene>
    <name evidence="1" type="ORF">HO173_003572</name>
</gene>
<evidence type="ECO:0000313" key="1">
    <source>
        <dbReference type="EMBL" id="KAF6238292.1"/>
    </source>
</evidence>
<protein>
    <submittedName>
        <fullName evidence="1">Uncharacterized protein</fullName>
    </submittedName>
</protein>